<keyword evidence="2" id="KW-1133">Transmembrane helix</keyword>
<keyword evidence="2" id="KW-0472">Membrane</keyword>
<gene>
    <name evidence="3" type="ORF">K402DRAFT_19390</name>
</gene>
<sequence>MGYSITSPLREHYGDAAHEGTLSAAFRVEQTNIIMTTVPFLWPFVLEQWNSKVLPSYQGSDPHARKCHAWVWTGLWCSSLICIVFSKIQLWATIPTRLEAFFIWKFSAMGSIPLTSFFLFFNQHFEYKLEVFYPVLFGSCFLVVVLVLDLRISSTDIDCILRLQVQSASRIGTSCTIIPVAYNKFLNPPDETCTLKFRLPIPESSVSLKDLDQGAALAVAAVNFLYEARHGILFVWRLGREYVWPPERPSETEVATLLEEGLAGVELEDLPTEESPLPQRLASTGYEEMHMQEEVSTAGEPRRILVDSSDSGGTARTIS</sequence>
<dbReference type="AlphaFoldDB" id="A0A6G1H6B2"/>
<dbReference type="Proteomes" id="UP000800041">
    <property type="component" value="Unassembled WGS sequence"/>
</dbReference>
<feature type="transmembrane region" description="Helical" evidence="2">
    <location>
        <begin position="131"/>
        <end position="152"/>
    </location>
</feature>
<feature type="compositionally biased region" description="Polar residues" evidence="1">
    <location>
        <begin position="308"/>
        <end position="319"/>
    </location>
</feature>
<evidence type="ECO:0000256" key="1">
    <source>
        <dbReference type="SAM" id="MobiDB-lite"/>
    </source>
</evidence>
<dbReference type="EMBL" id="ML977147">
    <property type="protein sequence ID" value="KAF1988761.1"/>
    <property type="molecule type" value="Genomic_DNA"/>
</dbReference>
<evidence type="ECO:0000313" key="3">
    <source>
        <dbReference type="EMBL" id="KAF1988761.1"/>
    </source>
</evidence>
<feature type="transmembrane region" description="Helical" evidence="2">
    <location>
        <begin position="69"/>
        <end position="90"/>
    </location>
</feature>
<keyword evidence="4" id="KW-1185">Reference proteome</keyword>
<protein>
    <submittedName>
        <fullName evidence="3">Uncharacterized protein</fullName>
    </submittedName>
</protein>
<name>A0A6G1H6B2_9PEZI</name>
<keyword evidence="2" id="KW-0812">Transmembrane</keyword>
<feature type="region of interest" description="Disordered" evidence="1">
    <location>
        <begin position="290"/>
        <end position="319"/>
    </location>
</feature>
<proteinExistence type="predicted"/>
<accession>A0A6G1H6B2</accession>
<organism evidence="3 4">
    <name type="scientific">Aulographum hederae CBS 113979</name>
    <dbReference type="NCBI Taxonomy" id="1176131"/>
    <lineage>
        <taxon>Eukaryota</taxon>
        <taxon>Fungi</taxon>
        <taxon>Dikarya</taxon>
        <taxon>Ascomycota</taxon>
        <taxon>Pezizomycotina</taxon>
        <taxon>Dothideomycetes</taxon>
        <taxon>Pleosporomycetidae</taxon>
        <taxon>Aulographales</taxon>
        <taxon>Aulographaceae</taxon>
    </lineage>
</organism>
<reference evidence="3" key="1">
    <citation type="journal article" date="2020" name="Stud. Mycol.">
        <title>101 Dothideomycetes genomes: a test case for predicting lifestyles and emergence of pathogens.</title>
        <authorList>
            <person name="Haridas S."/>
            <person name="Albert R."/>
            <person name="Binder M."/>
            <person name="Bloem J."/>
            <person name="Labutti K."/>
            <person name="Salamov A."/>
            <person name="Andreopoulos B."/>
            <person name="Baker S."/>
            <person name="Barry K."/>
            <person name="Bills G."/>
            <person name="Bluhm B."/>
            <person name="Cannon C."/>
            <person name="Castanera R."/>
            <person name="Culley D."/>
            <person name="Daum C."/>
            <person name="Ezra D."/>
            <person name="Gonzalez J."/>
            <person name="Henrissat B."/>
            <person name="Kuo A."/>
            <person name="Liang C."/>
            <person name="Lipzen A."/>
            <person name="Lutzoni F."/>
            <person name="Magnuson J."/>
            <person name="Mondo S."/>
            <person name="Nolan M."/>
            <person name="Ohm R."/>
            <person name="Pangilinan J."/>
            <person name="Park H.-J."/>
            <person name="Ramirez L."/>
            <person name="Alfaro M."/>
            <person name="Sun H."/>
            <person name="Tritt A."/>
            <person name="Yoshinaga Y."/>
            <person name="Zwiers L.-H."/>
            <person name="Turgeon B."/>
            <person name="Goodwin S."/>
            <person name="Spatafora J."/>
            <person name="Crous P."/>
            <person name="Grigoriev I."/>
        </authorList>
    </citation>
    <scope>NUCLEOTIDE SEQUENCE</scope>
    <source>
        <strain evidence="3">CBS 113979</strain>
    </source>
</reference>
<feature type="transmembrane region" description="Helical" evidence="2">
    <location>
        <begin position="102"/>
        <end position="125"/>
    </location>
</feature>
<evidence type="ECO:0000256" key="2">
    <source>
        <dbReference type="SAM" id="Phobius"/>
    </source>
</evidence>
<evidence type="ECO:0000313" key="4">
    <source>
        <dbReference type="Proteomes" id="UP000800041"/>
    </source>
</evidence>